<dbReference type="GO" id="GO:0015171">
    <property type="term" value="F:amino acid transmembrane transporter activity"/>
    <property type="evidence" value="ECO:0007669"/>
    <property type="project" value="TreeGrafter"/>
</dbReference>
<organism evidence="7 8">
    <name type="scientific">Bordetella ansorpii</name>
    <dbReference type="NCBI Taxonomy" id="288768"/>
    <lineage>
        <taxon>Bacteria</taxon>
        <taxon>Pseudomonadati</taxon>
        <taxon>Pseudomonadota</taxon>
        <taxon>Betaproteobacteria</taxon>
        <taxon>Burkholderiales</taxon>
        <taxon>Alcaligenaceae</taxon>
        <taxon>Bordetella</taxon>
    </lineage>
</organism>
<gene>
    <name evidence="7" type="primary">rhtB_1</name>
    <name evidence="7" type="ORF">SAMEA1982600_00407</name>
</gene>
<dbReference type="OrthoDB" id="9804822at2"/>
<evidence type="ECO:0000256" key="2">
    <source>
        <dbReference type="ARBA" id="ARBA00022475"/>
    </source>
</evidence>
<feature type="transmembrane region" description="Helical" evidence="6">
    <location>
        <begin position="71"/>
        <end position="92"/>
    </location>
</feature>
<keyword evidence="3 6" id="KW-0812">Transmembrane</keyword>
<feature type="transmembrane region" description="Helical" evidence="6">
    <location>
        <begin position="112"/>
        <end position="134"/>
    </location>
</feature>
<feature type="transmembrane region" description="Helical" evidence="6">
    <location>
        <begin position="42"/>
        <end position="65"/>
    </location>
</feature>
<feature type="transmembrane region" description="Helical" evidence="6">
    <location>
        <begin position="187"/>
        <end position="205"/>
    </location>
</feature>
<dbReference type="Proteomes" id="UP000077037">
    <property type="component" value="Unassembled WGS sequence"/>
</dbReference>
<dbReference type="Pfam" id="PF01810">
    <property type="entry name" value="LysE"/>
    <property type="match status" value="1"/>
</dbReference>
<dbReference type="PANTHER" id="PTHR30086">
    <property type="entry name" value="ARGININE EXPORTER PROTEIN ARGO"/>
    <property type="match status" value="1"/>
</dbReference>
<reference evidence="7 8" key="1">
    <citation type="submission" date="2016-03" db="EMBL/GenBank/DDBJ databases">
        <authorList>
            <consortium name="Pathogen Informatics"/>
        </authorList>
    </citation>
    <scope>NUCLEOTIDE SEQUENCE [LARGE SCALE GENOMIC DNA]</scope>
    <source>
        <strain evidence="7 8">NCTC13364</strain>
    </source>
</reference>
<evidence type="ECO:0000256" key="1">
    <source>
        <dbReference type="ARBA" id="ARBA00004651"/>
    </source>
</evidence>
<keyword evidence="4 6" id="KW-1133">Transmembrane helix</keyword>
<evidence type="ECO:0000313" key="7">
    <source>
        <dbReference type="EMBL" id="SAH85487.1"/>
    </source>
</evidence>
<proteinExistence type="predicted"/>
<dbReference type="InterPro" id="IPR001123">
    <property type="entry name" value="LeuE-type"/>
</dbReference>
<evidence type="ECO:0000256" key="3">
    <source>
        <dbReference type="ARBA" id="ARBA00022692"/>
    </source>
</evidence>
<protein>
    <submittedName>
        <fullName evidence="7">Amino acid efflux protein</fullName>
    </submittedName>
</protein>
<evidence type="ECO:0000256" key="4">
    <source>
        <dbReference type="ARBA" id="ARBA00022989"/>
    </source>
</evidence>
<evidence type="ECO:0000313" key="8">
    <source>
        <dbReference type="Proteomes" id="UP000077037"/>
    </source>
</evidence>
<dbReference type="PANTHER" id="PTHR30086:SF20">
    <property type="entry name" value="ARGININE EXPORTER PROTEIN ARGO-RELATED"/>
    <property type="match status" value="1"/>
</dbReference>
<dbReference type="EMBL" id="FKBS01000006">
    <property type="protein sequence ID" value="SAH85487.1"/>
    <property type="molecule type" value="Genomic_DNA"/>
</dbReference>
<dbReference type="RefSeq" id="WP_066407066.1">
    <property type="nucleotide sequence ID" value="NZ_FKBS01000006.1"/>
</dbReference>
<comment type="subcellular location">
    <subcellularLocation>
        <location evidence="1">Cell membrane</location>
        <topology evidence="1">Multi-pass membrane protein</topology>
    </subcellularLocation>
</comment>
<dbReference type="GO" id="GO:0005886">
    <property type="term" value="C:plasma membrane"/>
    <property type="evidence" value="ECO:0007669"/>
    <property type="project" value="UniProtKB-SubCell"/>
</dbReference>
<feature type="transmembrane region" description="Helical" evidence="6">
    <location>
        <begin position="154"/>
        <end position="175"/>
    </location>
</feature>
<feature type="transmembrane region" description="Helical" evidence="6">
    <location>
        <begin position="6"/>
        <end position="30"/>
    </location>
</feature>
<sequence>MLPLDALIAFFGIAVLLALAPGPDNLFVLVQSAMWGRGAGMMVVLGLCTGVLGHTAAVAVGLAGVVAASPVAFTVLKLAGAAYLAYLAWGAWRAPVGASGVDRPERMPSLALYRRGVFMSLTNPKVLLFFFAFLPQFTQPDAGPLALQIVELGVAFMVAALLVFSAIAFFSGAFGELLQRSPLAQRVLNRLAAVVFVGLALRLVTSSR</sequence>
<name>A0A157KLT7_9BORD</name>
<dbReference type="PIRSF" id="PIRSF006324">
    <property type="entry name" value="LeuE"/>
    <property type="match status" value="1"/>
</dbReference>
<dbReference type="AlphaFoldDB" id="A0A157KLT7"/>
<evidence type="ECO:0000256" key="6">
    <source>
        <dbReference type="SAM" id="Phobius"/>
    </source>
</evidence>
<keyword evidence="2" id="KW-1003">Cell membrane</keyword>
<accession>A0A157KLT7</accession>
<keyword evidence="5 6" id="KW-0472">Membrane</keyword>
<evidence type="ECO:0000256" key="5">
    <source>
        <dbReference type="ARBA" id="ARBA00023136"/>
    </source>
</evidence>